<evidence type="ECO:0000256" key="6">
    <source>
        <dbReference type="SAM" id="MobiDB-lite"/>
    </source>
</evidence>
<feature type="region of interest" description="Disordered" evidence="6">
    <location>
        <begin position="132"/>
        <end position="198"/>
    </location>
</feature>
<dbReference type="GO" id="GO:0090158">
    <property type="term" value="P:endoplasmic reticulum membrane organization"/>
    <property type="evidence" value="ECO:0007669"/>
    <property type="project" value="TreeGrafter"/>
</dbReference>
<evidence type="ECO:0000256" key="4">
    <source>
        <dbReference type="ARBA" id="ARBA00022989"/>
    </source>
</evidence>
<keyword evidence="5 7" id="KW-0472">Membrane</keyword>
<gene>
    <name evidence="9" type="ORF">M404DRAFT_999269</name>
</gene>
<feature type="region of interest" description="Disordered" evidence="6">
    <location>
        <begin position="272"/>
        <end position="304"/>
    </location>
</feature>
<accession>A0A0C3PE01</accession>
<dbReference type="GO" id="GO:0007009">
    <property type="term" value="P:plasma membrane organization"/>
    <property type="evidence" value="ECO:0007669"/>
    <property type="project" value="UniProtKB-ARBA"/>
</dbReference>
<dbReference type="OrthoDB" id="264603at2759"/>
<dbReference type="HOGENOM" id="CLU_032848_1_0_1"/>
<dbReference type="InterPro" id="IPR008962">
    <property type="entry name" value="PapD-like_sf"/>
</dbReference>
<comment type="subcellular location">
    <subcellularLocation>
        <location evidence="1">Membrane</location>
        <topology evidence="1">Single-pass type IV membrane protein</topology>
    </subcellularLocation>
</comment>
<dbReference type="InterPro" id="IPR000535">
    <property type="entry name" value="MSP_dom"/>
</dbReference>
<evidence type="ECO:0000256" key="2">
    <source>
        <dbReference type="ARBA" id="ARBA00008932"/>
    </source>
</evidence>
<dbReference type="PANTHER" id="PTHR10809:SF6">
    <property type="entry name" value="AT11025P-RELATED"/>
    <property type="match status" value="1"/>
</dbReference>
<evidence type="ECO:0000256" key="5">
    <source>
        <dbReference type="ARBA" id="ARBA00023136"/>
    </source>
</evidence>
<keyword evidence="10" id="KW-1185">Reference proteome</keyword>
<dbReference type="Pfam" id="PF00635">
    <property type="entry name" value="Motile_Sperm"/>
    <property type="match status" value="1"/>
</dbReference>
<dbReference type="FunCoup" id="A0A0C3PE01">
    <property type="interactions" value="115"/>
</dbReference>
<dbReference type="GO" id="GO:0160214">
    <property type="term" value="F:endoplasmic reticulum-plasma membrane adaptor activity"/>
    <property type="evidence" value="ECO:0007669"/>
    <property type="project" value="UniProtKB-ARBA"/>
</dbReference>
<dbReference type="GO" id="GO:0051685">
    <property type="term" value="P:maintenance of ER location"/>
    <property type="evidence" value="ECO:0007669"/>
    <property type="project" value="UniProtKB-ARBA"/>
</dbReference>
<dbReference type="GO" id="GO:1902647">
    <property type="term" value="P:negative regulation of 1-phosphatidyl-1D-myo-inositol 4,5-bisphosphate biosynthetic process"/>
    <property type="evidence" value="ECO:0007669"/>
    <property type="project" value="UniProtKB-ARBA"/>
</dbReference>
<dbReference type="STRING" id="870435.A0A0C3PE01"/>
<dbReference type="PROSITE" id="PS50202">
    <property type="entry name" value="MSP"/>
    <property type="match status" value="1"/>
</dbReference>
<dbReference type="GO" id="GO:0033149">
    <property type="term" value="F:FFAT motif binding"/>
    <property type="evidence" value="ECO:0007669"/>
    <property type="project" value="TreeGrafter"/>
</dbReference>
<dbReference type="InterPro" id="IPR016763">
    <property type="entry name" value="VAP"/>
</dbReference>
<dbReference type="PIRSF" id="PIRSF019693">
    <property type="entry name" value="VAMP-associated"/>
    <property type="match status" value="1"/>
</dbReference>
<dbReference type="GO" id="GO:0035091">
    <property type="term" value="F:phosphatidylinositol binding"/>
    <property type="evidence" value="ECO:0007669"/>
    <property type="project" value="UniProtKB-ARBA"/>
</dbReference>
<dbReference type="PANTHER" id="PTHR10809">
    <property type="entry name" value="VESICLE-ASSOCIATED MEMBRANE PROTEIN-ASSOCIATED PROTEIN"/>
    <property type="match status" value="1"/>
</dbReference>
<dbReference type="EMBL" id="KN831964">
    <property type="protein sequence ID" value="KIO06044.1"/>
    <property type="molecule type" value="Genomic_DNA"/>
</dbReference>
<dbReference type="InterPro" id="IPR013783">
    <property type="entry name" value="Ig-like_fold"/>
</dbReference>
<reference evidence="9 10" key="1">
    <citation type="submission" date="2014-04" db="EMBL/GenBank/DDBJ databases">
        <authorList>
            <consortium name="DOE Joint Genome Institute"/>
            <person name="Kuo A."/>
            <person name="Kohler A."/>
            <person name="Costa M.D."/>
            <person name="Nagy L.G."/>
            <person name="Floudas D."/>
            <person name="Copeland A."/>
            <person name="Barry K.W."/>
            <person name="Cichocki N."/>
            <person name="Veneault-Fourrey C."/>
            <person name="LaButti K."/>
            <person name="Lindquist E.A."/>
            <person name="Lipzen A."/>
            <person name="Lundell T."/>
            <person name="Morin E."/>
            <person name="Murat C."/>
            <person name="Sun H."/>
            <person name="Tunlid A."/>
            <person name="Henrissat B."/>
            <person name="Grigoriev I.V."/>
            <person name="Hibbett D.S."/>
            <person name="Martin F."/>
            <person name="Nordberg H.P."/>
            <person name="Cantor M.N."/>
            <person name="Hua S.X."/>
        </authorList>
    </citation>
    <scope>NUCLEOTIDE SEQUENCE [LARGE SCALE GENOMIC DNA]</scope>
    <source>
        <strain evidence="9 10">Marx 270</strain>
    </source>
</reference>
<dbReference type="FunFam" id="2.60.40.10:FF:000813">
    <property type="entry name" value="Vesicle-associated protein 1-1"/>
    <property type="match status" value="1"/>
</dbReference>
<evidence type="ECO:0000256" key="1">
    <source>
        <dbReference type="ARBA" id="ARBA00004211"/>
    </source>
</evidence>
<feature type="compositionally biased region" description="Pro residues" evidence="6">
    <location>
        <begin position="169"/>
        <end position="195"/>
    </location>
</feature>
<evidence type="ECO:0000256" key="3">
    <source>
        <dbReference type="ARBA" id="ARBA00022692"/>
    </source>
</evidence>
<comment type="similarity">
    <text evidence="2">Belongs to the VAMP-associated protein (VAP) (TC 9.B.17) family.</text>
</comment>
<dbReference type="Proteomes" id="UP000054217">
    <property type="component" value="Unassembled WGS sequence"/>
</dbReference>
<dbReference type="GO" id="GO:0001786">
    <property type="term" value="F:phosphatidylserine binding"/>
    <property type="evidence" value="ECO:0007669"/>
    <property type="project" value="UniProtKB-ARBA"/>
</dbReference>
<sequence>MSVHLIPNNALGFNRPFTQLVKKTLTITNNNALPVAFKVKTTAPKLYCVRPNSGRIEPGESVEVSVMLQPMKEEPLLSIKCKDKFLIQSTLITPEKETKDLQDIWNVAGGTGEEWKVHQHKLRVVYLPAEGTVEEEDEGHPQDGPSAMIQPDKQYNTTKDSVSHMPSIPTWPPQPPQADPPAPASPPAPLRPMTPPVRDADATFFRADSGEHFQRARSNGVGVVNVNLHQPSPSSSPPINVAPVQVNHELEEKLQEAESEIKRLRALLSAVPDPSSTAPESVAPESVAPSDFRRRYTVGSDDGTSTYYGETEVGTIVERDTVIHQDGVPLQVVIIIALGVFITTYLFF</sequence>
<evidence type="ECO:0000259" key="8">
    <source>
        <dbReference type="PROSITE" id="PS50202"/>
    </source>
</evidence>
<dbReference type="GO" id="GO:0160219">
    <property type="term" value="C:cortical endoplasmic reticulum membrane"/>
    <property type="evidence" value="ECO:0007669"/>
    <property type="project" value="UniProtKB-ARBA"/>
</dbReference>
<dbReference type="SUPFAM" id="SSF49354">
    <property type="entry name" value="PapD-like"/>
    <property type="match status" value="1"/>
</dbReference>
<feature type="transmembrane region" description="Helical" evidence="7">
    <location>
        <begin position="328"/>
        <end position="347"/>
    </location>
</feature>
<keyword evidence="4 7" id="KW-1133">Transmembrane helix</keyword>
<evidence type="ECO:0000313" key="9">
    <source>
        <dbReference type="EMBL" id="KIO06044.1"/>
    </source>
</evidence>
<dbReference type="Gene3D" id="2.60.40.10">
    <property type="entry name" value="Immunoglobulins"/>
    <property type="match status" value="1"/>
</dbReference>
<name>A0A0C3PE01_PISTI</name>
<dbReference type="AlphaFoldDB" id="A0A0C3PE01"/>
<reference evidence="10" key="2">
    <citation type="submission" date="2015-01" db="EMBL/GenBank/DDBJ databases">
        <title>Evolutionary Origins and Diversification of the Mycorrhizal Mutualists.</title>
        <authorList>
            <consortium name="DOE Joint Genome Institute"/>
            <consortium name="Mycorrhizal Genomics Consortium"/>
            <person name="Kohler A."/>
            <person name="Kuo A."/>
            <person name="Nagy L.G."/>
            <person name="Floudas D."/>
            <person name="Copeland A."/>
            <person name="Barry K.W."/>
            <person name="Cichocki N."/>
            <person name="Veneault-Fourrey C."/>
            <person name="LaButti K."/>
            <person name="Lindquist E.A."/>
            <person name="Lipzen A."/>
            <person name="Lundell T."/>
            <person name="Morin E."/>
            <person name="Murat C."/>
            <person name="Riley R."/>
            <person name="Ohm R."/>
            <person name="Sun H."/>
            <person name="Tunlid A."/>
            <person name="Henrissat B."/>
            <person name="Grigoriev I.V."/>
            <person name="Hibbett D.S."/>
            <person name="Martin F."/>
        </authorList>
    </citation>
    <scope>NUCLEOTIDE SEQUENCE [LARGE SCALE GENOMIC DNA]</scope>
    <source>
        <strain evidence="10">Marx 270</strain>
    </source>
</reference>
<proteinExistence type="inferred from homology"/>
<dbReference type="InParanoid" id="A0A0C3PE01"/>
<keyword evidence="3 7" id="KW-0812">Transmembrane</keyword>
<evidence type="ECO:0000256" key="7">
    <source>
        <dbReference type="SAM" id="Phobius"/>
    </source>
</evidence>
<protein>
    <recommendedName>
        <fullName evidence="8">MSP domain-containing protein</fullName>
    </recommendedName>
</protein>
<dbReference type="GO" id="GO:0140506">
    <property type="term" value="F:endoplasmic reticulum-autophagosome adaptor activity"/>
    <property type="evidence" value="ECO:0007669"/>
    <property type="project" value="UniProtKB-ARBA"/>
</dbReference>
<feature type="domain" description="MSP" evidence="8">
    <location>
        <begin position="2"/>
        <end position="127"/>
    </location>
</feature>
<dbReference type="GO" id="GO:0005886">
    <property type="term" value="C:plasma membrane"/>
    <property type="evidence" value="ECO:0007669"/>
    <property type="project" value="TreeGrafter"/>
</dbReference>
<evidence type="ECO:0000313" key="10">
    <source>
        <dbReference type="Proteomes" id="UP000054217"/>
    </source>
</evidence>
<dbReference type="GO" id="GO:0061709">
    <property type="term" value="P:reticulophagy"/>
    <property type="evidence" value="ECO:0007669"/>
    <property type="project" value="UniProtKB-ARBA"/>
</dbReference>
<organism evidence="9 10">
    <name type="scientific">Pisolithus tinctorius Marx 270</name>
    <dbReference type="NCBI Taxonomy" id="870435"/>
    <lineage>
        <taxon>Eukaryota</taxon>
        <taxon>Fungi</taxon>
        <taxon>Dikarya</taxon>
        <taxon>Basidiomycota</taxon>
        <taxon>Agaricomycotina</taxon>
        <taxon>Agaricomycetes</taxon>
        <taxon>Agaricomycetidae</taxon>
        <taxon>Boletales</taxon>
        <taxon>Sclerodermatineae</taxon>
        <taxon>Pisolithaceae</taxon>
        <taxon>Pisolithus</taxon>
    </lineage>
</organism>
<dbReference type="GO" id="GO:0061817">
    <property type="term" value="P:endoplasmic reticulum-plasma membrane tethering"/>
    <property type="evidence" value="ECO:0007669"/>
    <property type="project" value="TreeGrafter"/>
</dbReference>